<reference evidence="1 2" key="1">
    <citation type="submission" date="2019-08" db="EMBL/GenBank/DDBJ databases">
        <title>Bacillus genomes from the desert of Cuatro Cienegas, Coahuila.</title>
        <authorList>
            <person name="Olmedo-Alvarez G."/>
        </authorList>
    </citation>
    <scope>NUCLEOTIDE SEQUENCE [LARGE SCALE GENOMIC DNA]</scope>
    <source>
        <strain evidence="1 2">CH40_1T</strain>
    </source>
</reference>
<name>A0A5D4KLH5_9BACI</name>
<gene>
    <name evidence="1" type="ORF">FZC79_02635</name>
</gene>
<dbReference type="AlphaFoldDB" id="A0A5D4KLH5"/>
<evidence type="ECO:0000313" key="2">
    <source>
        <dbReference type="Proteomes" id="UP000323317"/>
    </source>
</evidence>
<protein>
    <submittedName>
        <fullName evidence="1">Uncharacterized protein</fullName>
    </submittedName>
</protein>
<evidence type="ECO:0000313" key="1">
    <source>
        <dbReference type="EMBL" id="TYR77730.1"/>
    </source>
</evidence>
<dbReference type="EMBL" id="VTEH01000001">
    <property type="protein sequence ID" value="TYR77730.1"/>
    <property type="molecule type" value="Genomic_DNA"/>
</dbReference>
<accession>A0A5D4KLH5</accession>
<sequence>MFSREKKVLFLLFSWGYLTPRGWALQLDATKAEAPCSAPTGKCSQEKKRCSSFYSLGVI</sequence>
<comment type="caution">
    <text evidence="1">The sequence shown here is derived from an EMBL/GenBank/DDBJ whole genome shotgun (WGS) entry which is preliminary data.</text>
</comment>
<dbReference type="Proteomes" id="UP000323317">
    <property type="component" value="Unassembled WGS sequence"/>
</dbReference>
<organism evidence="1 2">
    <name type="scientific">Rossellomorea vietnamensis</name>
    <dbReference type="NCBI Taxonomy" id="218284"/>
    <lineage>
        <taxon>Bacteria</taxon>
        <taxon>Bacillati</taxon>
        <taxon>Bacillota</taxon>
        <taxon>Bacilli</taxon>
        <taxon>Bacillales</taxon>
        <taxon>Bacillaceae</taxon>
        <taxon>Rossellomorea</taxon>
    </lineage>
</organism>
<proteinExistence type="predicted"/>